<proteinExistence type="predicted"/>
<evidence type="ECO:0000313" key="2">
    <source>
        <dbReference type="EMBL" id="MBU3219799.1"/>
    </source>
</evidence>
<evidence type="ECO:0000313" key="3">
    <source>
        <dbReference type="Proteomes" id="UP000740830"/>
    </source>
</evidence>
<comment type="caution">
    <text evidence="2">The sequence shown here is derived from an EMBL/GenBank/DDBJ whole genome shotgun (WGS) entry which is preliminary data.</text>
</comment>
<keyword evidence="1" id="KW-0812">Transmembrane</keyword>
<reference evidence="2 3" key="1">
    <citation type="submission" date="2021-06" db="EMBL/GenBank/DDBJ databases">
        <title>Clostridia strains as spoilage organisms.</title>
        <authorList>
            <person name="Wambui J."/>
            <person name="Stephan R."/>
            <person name="Stevens M.J.A."/>
        </authorList>
    </citation>
    <scope>NUCLEOTIDE SEQUENCE [LARGE SCALE GENOMIC DNA]</scope>
    <source>
        <strain evidence="2 3">CM013</strain>
    </source>
</reference>
<evidence type="ECO:0000256" key="1">
    <source>
        <dbReference type="SAM" id="Phobius"/>
    </source>
</evidence>
<keyword evidence="3" id="KW-1185">Reference proteome</keyword>
<keyword evidence="1" id="KW-0472">Membrane</keyword>
<keyword evidence="1" id="KW-1133">Transmembrane helix</keyword>
<dbReference type="RefSeq" id="WP_216131845.1">
    <property type="nucleotide sequence ID" value="NZ_JAHLDG010000008.1"/>
</dbReference>
<organism evidence="2 3">
    <name type="scientific">Clostridium algidicarnis</name>
    <dbReference type="NCBI Taxonomy" id="37659"/>
    <lineage>
        <taxon>Bacteria</taxon>
        <taxon>Bacillati</taxon>
        <taxon>Bacillota</taxon>
        <taxon>Clostridia</taxon>
        <taxon>Eubacteriales</taxon>
        <taxon>Clostridiaceae</taxon>
        <taxon>Clostridium</taxon>
    </lineage>
</organism>
<sequence>MLLGIVIGVVMDKNTRSVKRDVIKVVLVSIIGVVLILLVPKIIDYLW</sequence>
<protein>
    <submittedName>
        <fullName evidence="2">Uncharacterized protein</fullName>
    </submittedName>
</protein>
<dbReference type="Proteomes" id="UP000740830">
    <property type="component" value="Unassembled WGS sequence"/>
</dbReference>
<name>A0ABS6C2S8_9CLOT</name>
<feature type="transmembrane region" description="Helical" evidence="1">
    <location>
        <begin position="21"/>
        <end position="43"/>
    </location>
</feature>
<gene>
    <name evidence="2" type="ORF">KPL27_06740</name>
</gene>
<dbReference type="EMBL" id="JAHLDG010000008">
    <property type="protein sequence ID" value="MBU3219799.1"/>
    <property type="molecule type" value="Genomic_DNA"/>
</dbReference>
<accession>A0ABS6C2S8</accession>